<dbReference type="RefSeq" id="WP_033629665.1">
    <property type="nucleotide sequence ID" value="NZ_JYGO01000002.1"/>
</dbReference>
<dbReference type="InterPro" id="IPR000468">
    <property type="entry name" value="Barstar"/>
</dbReference>
<dbReference type="Gene3D" id="3.30.370.10">
    <property type="entry name" value="Barstar-like"/>
    <property type="match status" value="1"/>
</dbReference>
<dbReference type="PATRIC" id="fig|28037.214.peg.1168"/>
<comment type="caution">
    <text evidence="3">The sequence shown here is derived from an EMBL/GenBank/DDBJ whole genome shotgun (WGS) entry which is preliminary data.</text>
</comment>
<evidence type="ECO:0000313" key="4">
    <source>
        <dbReference type="Proteomes" id="UP000033716"/>
    </source>
</evidence>
<sequence>MNTIKKIIDINLLKLKTKQIFLNTLNQELNFPSYFGSNLDALDECMRDLSWIQEKEIILNFNNINKLKDRHSELYYLIHDALSFYKQYWEENNHEKIVTINF</sequence>
<dbReference type="InterPro" id="IPR035905">
    <property type="entry name" value="Barstar-like_sf"/>
</dbReference>
<evidence type="ECO:0000313" key="3">
    <source>
        <dbReference type="EMBL" id="KJQ70635.1"/>
    </source>
</evidence>
<protein>
    <submittedName>
        <fullName evidence="3">Barstar (Barnase inhibitor)</fullName>
    </submittedName>
</protein>
<dbReference type="Pfam" id="PF01337">
    <property type="entry name" value="Barstar"/>
    <property type="match status" value="1"/>
</dbReference>
<dbReference type="AlphaFoldDB" id="A0A0F2DKY1"/>
<evidence type="ECO:0000256" key="1">
    <source>
        <dbReference type="ARBA" id="ARBA00006845"/>
    </source>
</evidence>
<feature type="domain" description="Barstar (barnase inhibitor)" evidence="2">
    <location>
        <begin position="7"/>
        <end position="97"/>
    </location>
</feature>
<comment type="similarity">
    <text evidence="1">Belongs to the barstar family.</text>
</comment>
<dbReference type="EMBL" id="JYGR01000005">
    <property type="protein sequence ID" value="KJQ70635.1"/>
    <property type="molecule type" value="Genomic_DNA"/>
</dbReference>
<reference evidence="3 4" key="1">
    <citation type="submission" date="2015-02" db="EMBL/GenBank/DDBJ databases">
        <title>Evolution of amylase-binding proteins of oral streptococcal species.</title>
        <authorList>
            <person name="Haase E.M."/>
        </authorList>
    </citation>
    <scope>NUCLEOTIDE SEQUENCE [LARGE SCALE GENOMIC DNA]</scope>
    <source>
        <strain evidence="3 4">SK141</strain>
    </source>
</reference>
<dbReference type="Proteomes" id="UP000033716">
    <property type="component" value="Unassembled WGS sequence"/>
</dbReference>
<evidence type="ECO:0000259" key="2">
    <source>
        <dbReference type="Pfam" id="PF01337"/>
    </source>
</evidence>
<accession>A0A0F2DKY1</accession>
<dbReference type="SUPFAM" id="SSF52038">
    <property type="entry name" value="Barstar-related"/>
    <property type="match status" value="1"/>
</dbReference>
<name>A0A0F2DKY1_STROR</name>
<proteinExistence type="inferred from homology"/>
<gene>
    <name evidence="3" type="ORF">TZ92_01163</name>
</gene>
<organism evidence="3 4">
    <name type="scientific">Streptococcus oralis subsp. oralis</name>
    <dbReference type="NCBI Taxonomy" id="1891914"/>
    <lineage>
        <taxon>Bacteria</taxon>
        <taxon>Bacillati</taxon>
        <taxon>Bacillota</taxon>
        <taxon>Bacilli</taxon>
        <taxon>Lactobacillales</taxon>
        <taxon>Streptococcaceae</taxon>
        <taxon>Streptococcus</taxon>
    </lineage>
</organism>